<evidence type="ECO:0000313" key="2">
    <source>
        <dbReference type="Proteomes" id="UP000094313"/>
    </source>
</evidence>
<reference evidence="1 2" key="1">
    <citation type="submission" date="2016-08" db="EMBL/GenBank/DDBJ databases">
        <authorList>
            <person name="Seilhamer J.J."/>
        </authorList>
    </citation>
    <scope>NUCLEOTIDE SEQUENCE [LARGE SCALE GENOMIC DNA]</scope>
    <source>
        <strain evidence="1 2">DX4</strain>
    </source>
</reference>
<name>A0A1D7QN85_9SPHI</name>
<dbReference type="PROSITE" id="PS51257">
    <property type="entry name" value="PROKAR_LIPOPROTEIN"/>
    <property type="match status" value="1"/>
</dbReference>
<protein>
    <recommendedName>
        <fullName evidence="3">Lipocalin-like domain-containing protein</fullName>
    </recommendedName>
</protein>
<dbReference type="AlphaFoldDB" id="A0A1D7QN85"/>
<dbReference type="Proteomes" id="UP000094313">
    <property type="component" value="Chromosome"/>
</dbReference>
<proteinExistence type="predicted"/>
<sequence length="151" mass="17527">MHKHNTYLMKKILIICLVTLAGLAGCKKENQDKKNNRNLLGTWQVQKQVRIEYENNVEKDRDERIYDDEVLQFIFQGENKLSIKNGTDGDNTEEYTYTLSGDTLELREGDSITTLLLRFNGNKQMILSLEDIDVDGDITYKNVTEFTLDKK</sequence>
<evidence type="ECO:0000313" key="1">
    <source>
        <dbReference type="EMBL" id="AOM80117.1"/>
    </source>
</evidence>
<accession>A0A1D7QN85</accession>
<evidence type="ECO:0008006" key="3">
    <source>
        <dbReference type="Google" id="ProtNLM"/>
    </source>
</evidence>
<dbReference type="KEGG" id="psty:BFS30_24920"/>
<keyword evidence="2" id="KW-1185">Reference proteome</keyword>
<dbReference type="EMBL" id="CP017141">
    <property type="protein sequence ID" value="AOM80117.1"/>
    <property type="molecule type" value="Genomic_DNA"/>
</dbReference>
<gene>
    <name evidence="1" type="ORF">BFS30_24920</name>
</gene>
<organism evidence="1 2">
    <name type="scientific">Pedobacter steynii</name>
    <dbReference type="NCBI Taxonomy" id="430522"/>
    <lineage>
        <taxon>Bacteria</taxon>
        <taxon>Pseudomonadati</taxon>
        <taxon>Bacteroidota</taxon>
        <taxon>Sphingobacteriia</taxon>
        <taxon>Sphingobacteriales</taxon>
        <taxon>Sphingobacteriaceae</taxon>
        <taxon>Pedobacter</taxon>
    </lineage>
</organism>